<dbReference type="Proteomes" id="UP000594688">
    <property type="component" value="Chromosome"/>
</dbReference>
<gene>
    <name evidence="2" type="primary">pilO</name>
    <name evidence="2" type="ORF">G3M70_09345</name>
</gene>
<dbReference type="GO" id="GO:0043107">
    <property type="term" value="P:type IV pilus-dependent motility"/>
    <property type="evidence" value="ECO:0007669"/>
    <property type="project" value="InterPro"/>
</dbReference>
<dbReference type="GO" id="GO:0043683">
    <property type="term" value="P:type IV pilus assembly"/>
    <property type="evidence" value="ECO:0007669"/>
    <property type="project" value="InterPro"/>
</dbReference>
<dbReference type="AlphaFoldDB" id="A0A7T0BX14"/>
<feature type="transmembrane region" description="Helical" evidence="1">
    <location>
        <begin position="21"/>
        <end position="42"/>
    </location>
</feature>
<keyword evidence="1" id="KW-0472">Membrane</keyword>
<sequence>MEKLFDSLPYAALARMTKIQFIFLGLLIGGLIFGAYFFTFHLQKEEEYAAHVKKKTELDATFLQYQTAIAGKPVLVRSISTLKADLVEASRVLPLESELPELLHRVTDIGTVLGVQIADFKIGHQINKLDFYSEVPLEVKINGGFYNTLGFFDWLQNLLQVVDVKELAMNSKMTKRQIVNEDTGKVEVKSVEGIQTSIKATIYAFAGDRS</sequence>
<dbReference type="PANTHER" id="PTHR39555">
    <property type="entry name" value="FIMBRIAL ASSEMBLY PROTEIN PILO-LIKE PROTEIN-RELATED"/>
    <property type="match status" value="1"/>
</dbReference>
<accession>A0A7T0BX14</accession>
<dbReference type="PANTHER" id="PTHR39555:SF1">
    <property type="entry name" value="TYPE IV PILUS INNER MEMBRANE COMPONENT PILO"/>
    <property type="match status" value="1"/>
</dbReference>
<dbReference type="Pfam" id="PF04350">
    <property type="entry name" value="PilO"/>
    <property type="match status" value="1"/>
</dbReference>
<reference evidence="2 3" key="1">
    <citation type="submission" date="2020-02" db="EMBL/GenBank/DDBJ databases">
        <title>Genomic and physiological characterization of two novel Nitrospinaceae genera.</title>
        <authorList>
            <person name="Mueller A.J."/>
            <person name="Jung M.-Y."/>
            <person name="Strachan C.R."/>
            <person name="Herbold C.W."/>
            <person name="Kirkegaard R.H."/>
            <person name="Daims H."/>
        </authorList>
    </citation>
    <scope>NUCLEOTIDE SEQUENCE [LARGE SCALE GENOMIC DNA]</scope>
    <source>
        <strain evidence="2">EB</strain>
    </source>
</reference>
<evidence type="ECO:0000256" key="1">
    <source>
        <dbReference type="SAM" id="Phobius"/>
    </source>
</evidence>
<dbReference type="InterPro" id="IPR007445">
    <property type="entry name" value="PilO"/>
</dbReference>
<name>A0A7T0BX14_9BACT</name>
<evidence type="ECO:0000313" key="2">
    <source>
        <dbReference type="EMBL" id="QPJ62062.1"/>
    </source>
</evidence>
<dbReference type="KEGG" id="nli:G3M70_09345"/>
<protein>
    <submittedName>
        <fullName evidence="2">Type 4a pilus biogenesis protein PilO</fullName>
    </submittedName>
</protein>
<keyword evidence="1" id="KW-0812">Transmembrane</keyword>
<organism evidence="2 3">
    <name type="scientific">Candidatus Nitronauta litoralis</name>
    <dbReference type="NCBI Taxonomy" id="2705533"/>
    <lineage>
        <taxon>Bacteria</taxon>
        <taxon>Pseudomonadati</taxon>
        <taxon>Nitrospinota/Tectimicrobiota group</taxon>
        <taxon>Nitrospinota</taxon>
        <taxon>Nitrospinia</taxon>
        <taxon>Nitrospinales</taxon>
        <taxon>Nitrospinaceae</taxon>
        <taxon>Candidatus Nitronauta</taxon>
    </lineage>
</organism>
<evidence type="ECO:0000313" key="3">
    <source>
        <dbReference type="Proteomes" id="UP000594688"/>
    </source>
</evidence>
<proteinExistence type="predicted"/>
<dbReference type="InterPro" id="IPR014717">
    <property type="entry name" value="Transl_elong_EF1B/ribsomal_bS6"/>
</dbReference>
<dbReference type="Gene3D" id="3.30.70.60">
    <property type="match status" value="1"/>
</dbReference>
<dbReference type="EMBL" id="CP048685">
    <property type="protein sequence ID" value="QPJ62062.1"/>
    <property type="molecule type" value="Genomic_DNA"/>
</dbReference>
<keyword evidence="1" id="KW-1133">Transmembrane helix</keyword>